<dbReference type="SUPFAM" id="SSF56672">
    <property type="entry name" value="DNA/RNA polymerases"/>
    <property type="match status" value="1"/>
</dbReference>
<dbReference type="InterPro" id="IPR007097">
    <property type="entry name" value="RNA-dir_pol_reovirus"/>
</dbReference>
<evidence type="ECO:0000256" key="6">
    <source>
        <dbReference type="ARBA" id="ARBA00022695"/>
    </source>
</evidence>
<evidence type="ECO:0000259" key="10">
    <source>
        <dbReference type="PROSITE" id="PS50523"/>
    </source>
</evidence>
<dbReference type="GO" id="GO:0003968">
    <property type="term" value="F:RNA-directed RNA polymerase activity"/>
    <property type="evidence" value="ECO:0007669"/>
    <property type="project" value="UniProtKB-KW"/>
</dbReference>
<dbReference type="Pfam" id="PF07925">
    <property type="entry name" value="RdRP_5"/>
    <property type="match status" value="1"/>
</dbReference>
<name>A0A1B3B555_9REOV</name>
<dbReference type="GO" id="GO:0019079">
    <property type="term" value="P:viral genome replication"/>
    <property type="evidence" value="ECO:0007669"/>
    <property type="project" value="InterPro"/>
</dbReference>
<dbReference type="PROSITE" id="PS50523">
    <property type="entry name" value="RDRP_DSRNA_REO"/>
    <property type="match status" value="1"/>
</dbReference>
<evidence type="ECO:0000256" key="1">
    <source>
        <dbReference type="ARBA" id="ARBA00004328"/>
    </source>
</evidence>
<dbReference type="InterPro" id="IPR043502">
    <property type="entry name" value="DNA/RNA_pol_sf"/>
</dbReference>
<keyword evidence="7" id="KW-0547">Nucleotide-binding</keyword>
<organism evidence="11">
    <name type="scientific">Mammalian orthoreovirus 3</name>
    <dbReference type="NCBI Taxonomy" id="538123"/>
    <lineage>
        <taxon>Viruses</taxon>
        <taxon>Riboviria</taxon>
        <taxon>Orthornavirae</taxon>
        <taxon>Duplornaviricota</taxon>
        <taxon>Resentoviricetes</taxon>
        <taxon>Reovirales</taxon>
        <taxon>Spinareoviridae</taxon>
        <taxon>Orthoreovirus</taxon>
        <taxon>Orthoreovirus mammalis</taxon>
        <taxon>Mammalian orthoreovirus</taxon>
    </lineage>
</organism>
<keyword evidence="5" id="KW-0808">Transferase</keyword>
<feature type="non-terminal residue" evidence="11">
    <location>
        <position position="1"/>
    </location>
</feature>
<accession>A0A1B3B555</accession>
<dbReference type="GO" id="GO:0000166">
    <property type="term" value="F:nucleotide binding"/>
    <property type="evidence" value="ECO:0007669"/>
    <property type="project" value="UniProtKB-KW"/>
</dbReference>
<dbReference type="EMBL" id="KX343200">
    <property type="protein sequence ID" value="AOE46771.1"/>
    <property type="molecule type" value="Genomic_RNA"/>
</dbReference>
<dbReference type="GO" id="GO:0003723">
    <property type="term" value="F:RNA binding"/>
    <property type="evidence" value="ECO:0007669"/>
    <property type="project" value="InterPro"/>
</dbReference>
<dbReference type="GO" id="GO:0019013">
    <property type="term" value="C:viral nucleocapsid"/>
    <property type="evidence" value="ECO:0007669"/>
    <property type="project" value="InterPro"/>
</dbReference>
<dbReference type="Gene3D" id="3.90.1850.10">
    <property type="entry name" value="RNA-directed RNA polymerase lambda-3"/>
    <property type="match status" value="1"/>
</dbReference>
<protein>
    <recommendedName>
        <fullName evidence="3">RNA-directed RNA polymerase</fullName>
        <ecNumber evidence="3">2.7.7.48</ecNumber>
    </recommendedName>
</protein>
<proteinExistence type="inferred from homology"/>
<keyword evidence="9" id="KW-0693">Viral RNA replication</keyword>
<sequence length="1268" mass="142392">TMSSMILTQFGPFIESISGITDQSNDVFEDAARAFSMFTRSDVYKALDEIPFSDDAMLPIPPTIYTKPSHDSYYYIDALNRVRRKTYQGPDDVYVPNCSIVELLEPHETLTSYGRLSEAIENRAKEGDNQARIATTYGRIAESQARQIKAPLEKFVLALLVSEAGGSLYDPVLQKYDEIPDLSHNCPLWCFREICRHISGPLPDRAPYLYLSAGVFWLMSPRMTSAIPPLLSDLVNLAILQQTAGLDPSLVKLGVQICLHAAASSSYAWFILKTKSIFPQNTLHSMYESLEGGYCPNLEWLEPRSDYKFMYMGVMPLSSKYARSAPSNEKKARELGEKYGLSSVVSELRKRTKTYVKHDFASVRYIRDAMACTSGIFLVRTPTETVLQEYTQSPEIKVPIPQKDWTGPVGEIRILKDTTSSIARYLYRTWYLAAARMAAQPRTWDPLFQAIMRSQYVTARGGSGAALRESLYAINVSLPDFKGLPVKAATKIFQAAQLANLPFSHTSVAILADTSMGLRNQVQRRPRSIMPLNVPQQQVSAPHTLTADYINYHMNLSTTSGSAVIEKVIPLGVYASSPPNQSINIDISACDASITWDFFLSVIMAAIHEGVASSSIGKPFMGVPASIVNDESVIGVRAARPISGMQNMVQHLSKLYKRGFSYRVNDSFSPGNDFTHMTTTFPSGSTATSTEHTANNSTMMETFLTVWGPEHTDDPDVLRLMKSLTIQRNYVCQGDDGLMIIDGNTAGKVKSETIQKMLELISKYGEEFGWRYDIAYDGTAEYLKLFFIFGCRIPNLSRHPIVGKERANSSAEEPWPAILDQIMGIFFNGVHDGLQWQRWIRYSWALCCAFSRQRTMIGESVGYLQYPMWSFVYWGLPLVKVFGSDPWIFSWYMPTGDLGMYSWISLIRPLMTRWMVANGYVTDGCSPVFGNADYRRCFNEIKLYQGYYMAQLPRNPTKSGRVAPREVREQFTQALSDYLMQNPELKSRVLRGRSEWEKYGAGIIHNPPSLFDVPHKWYQGAQEAATATREELAEMDKTLMRARGHSYSSFSKLLEAYLLVKWRMCEAREPSVDLRLPLCAGIDPLNSDPFLKMVSVGPMLQSTRKYFAQTLFMAKTVSGLDVNAIDSALLRLRTLGADKRALTAQLLMVGLQESEADALAGKIMLQDVSTVQLARVVNLAVPDTWMSLDFDSMFKHHVKLLPKDGRHLNTDIPPRMGWLRAILRFLGAGVVMTATGVAVDIYLEDIYGGGRSLGQRFMTWMRQEGRSA</sequence>
<evidence type="ECO:0000256" key="2">
    <source>
        <dbReference type="ARBA" id="ARBA00009581"/>
    </source>
</evidence>
<comment type="subcellular location">
    <subcellularLocation>
        <location evidence="1">Virion</location>
    </subcellularLocation>
</comment>
<keyword evidence="6" id="KW-0548">Nucleotidyltransferase</keyword>
<comment type="similarity">
    <text evidence="2">Belongs to the reoviridae RNA-directed RNA polymerase family.</text>
</comment>
<reference evidence="11" key="1">
    <citation type="journal article" date="2016" name="Virol. J.">
        <title>First identification of mammalian orthoreovirus type 3 in diarrheic pigs in Europe.</title>
        <authorList>
            <person name="Lelli D."/>
            <person name="Beato M.S."/>
            <person name="Cavicchio L."/>
            <person name="Lavazza A."/>
            <person name="Chiapponi C."/>
            <person name="Leopardi S."/>
            <person name="Baioni L."/>
            <person name="De Benedictis P."/>
            <person name="Moreno A."/>
        </authorList>
    </citation>
    <scope>NUCLEOTIDE SEQUENCE</scope>
    <source>
        <strain evidence="11">MRV3/Swine/Italy/224660-4/2015</strain>
    </source>
</reference>
<keyword evidence="4" id="KW-0696">RNA-directed RNA polymerase</keyword>
<evidence type="ECO:0000256" key="7">
    <source>
        <dbReference type="ARBA" id="ARBA00022741"/>
    </source>
</evidence>
<dbReference type="InterPro" id="IPR012915">
    <property type="entry name" value="RdRP_5"/>
</dbReference>
<evidence type="ECO:0000256" key="3">
    <source>
        <dbReference type="ARBA" id="ARBA00012494"/>
    </source>
</evidence>
<dbReference type="EC" id="2.7.7.48" evidence="3"/>
<evidence type="ECO:0000256" key="4">
    <source>
        <dbReference type="ARBA" id="ARBA00022484"/>
    </source>
</evidence>
<keyword evidence="8" id="KW-0946">Virion</keyword>
<evidence type="ECO:0000256" key="8">
    <source>
        <dbReference type="ARBA" id="ARBA00022844"/>
    </source>
</evidence>
<feature type="domain" description="RdRp catalytic" evidence="10">
    <location>
        <begin position="556"/>
        <end position="793"/>
    </location>
</feature>
<evidence type="ECO:0000313" key="11">
    <source>
        <dbReference type="EMBL" id="AOE46771.1"/>
    </source>
</evidence>
<evidence type="ECO:0000256" key="5">
    <source>
        <dbReference type="ARBA" id="ARBA00022679"/>
    </source>
</evidence>
<evidence type="ECO:0000256" key="9">
    <source>
        <dbReference type="ARBA" id="ARBA00022953"/>
    </source>
</evidence>